<dbReference type="InterPro" id="IPR051368">
    <property type="entry name" value="SerProtInhib-TIL_Domain"/>
</dbReference>
<keyword evidence="3" id="KW-0732">Signal</keyword>
<accession>G2J600</accession>
<dbReference type="AlphaFoldDB" id="G2J600"/>
<dbReference type="GO" id="GO:0030414">
    <property type="term" value="F:peptidase inhibitor activity"/>
    <property type="evidence" value="ECO:0007669"/>
    <property type="project" value="UniProtKB-KW"/>
</dbReference>
<dbReference type="PANTHER" id="PTHR23259:SF70">
    <property type="entry name" value="ACCESSORY GLAND PROTEIN ACP62F-RELATED"/>
    <property type="match status" value="1"/>
</dbReference>
<sequence length="123" mass="13959">MMVWFNSLCFLLLPALLMDSVMTTGIDEDHILNHDVDPDPGRMKYIWNPFSGFCGENATMVRCAGVCPETCAFKSLKCPKYCGVNCVCKPDYVFNENLQLCILKTDCPLDIKQLVVETHRVFQ</sequence>
<feature type="domain" description="TIL" evidence="4">
    <location>
        <begin position="54"/>
        <end position="107"/>
    </location>
</feature>
<evidence type="ECO:0000256" key="2">
    <source>
        <dbReference type="ARBA" id="ARBA00023157"/>
    </source>
</evidence>
<organism evidence="5">
    <name type="scientific">Drosophila melanogaster</name>
    <name type="common">Fruit fly</name>
    <dbReference type="NCBI Taxonomy" id="7227"/>
    <lineage>
        <taxon>Eukaryota</taxon>
        <taxon>Metazoa</taxon>
        <taxon>Ecdysozoa</taxon>
        <taxon>Arthropoda</taxon>
        <taxon>Hexapoda</taxon>
        <taxon>Insecta</taxon>
        <taxon>Pterygota</taxon>
        <taxon>Neoptera</taxon>
        <taxon>Endopterygota</taxon>
        <taxon>Diptera</taxon>
        <taxon>Brachycera</taxon>
        <taxon>Muscomorpha</taxon>
        <taxon>Ephydroidea</taxon>
        <taxon>Drosophilidae</taxon>
        <taxon>Drosophila</taxon>
        <taxon>Sophophora</taxon>
    </lineage>
</organism>
<dbReference type="VEuPathDB" id="VectorBase:FBgn0085218"/>
<feature type="chain" id="PRO_5003431564" evidence="3">
    <location>
        <begin position="24"/>
        <end position="123"/>
    </location>
</feature>
<gene>
    <name evidence="5" type="primary">CG34189-RA</name>
</gene>
<keyword evidence="1" id="KW-0646">Protease inhibitor</keyword>
<dbReference type="InterPro" id="IPR036084">
    <property type="entry name" value="Ser_inhib-like_sf"/>
</dbReference>
<proteinExistence type="evidence at transcript level"/>
<keyword evidence="2" id="KW-1015">Disulfide bond</keyword>
<dbReference type="CDD" id="cd19941">
    <property type="entry name" value="TIL"/>
    <property type="match status" value="1"/>
</dbReference>
<dbReference type="HOGENOM" id="CLU_164979_0_0_1"/>
<dbReference type="InterPro" id="IPR002919">
    <property type="entry name" value="TIL_dom"/>
</dbReference>
<evidence type="ECO:0000259" key="4">
    <source>
        <dbReference type="Pfam" id="PF01826"/>
    </source>
</evidence>
<feature type="signal peptide" evidence="3">
    <location>
        <begin position="1"/>
        <end position="23"/>
    </location>
</feature>
<protein>
    <submittedName>
        <fullName evidence="5">FI15785p1</fullName>
    </submittedName>
</protein>
<name>G2J600_DROME</name>
<dbReference type="SUPFAM" id="SSF57567">
    <property type="entry name" value="Serine protease inhibitors"/>
    <property type="match status" value="1"/>
</dbReference>
<dbReference type="Gene3D" id="2.10.25.10">
    <property type="entry name" value="Laminin"/>
    <property type="match status" value="1"/>
</dbReference>
<dbReference type="EMBL" id="BT128857">
    <property type="protein sequence ID" value="AEN25576.1"/>
    <property type="molecule type" value="mRNA"/>
</dbReference>
<dbReference type="Bgee" id="FBgn0085218">
    <property type="expression patterns" value="Expressed in seminal fluid secreting gland and 23 other cell types or tissues"/>
</dbReference>
<dbReference type="Pfam" id="PF01826">
    <property type="entry name" value="TIL"/>
    <property type="match status" value="1"/>
</dbReference>
<dbReference type="ExpressionAtlas" id="G2J600">
    <property type="expression patterns" value="baseline"/>
</dbReference>
<dbReference type="PANTHER" id="PTHR23259">
    <property type="entry name" value="RIDDLE"/>
    <property type="match status" value="1"/>
</dbReference>
<dbReference type="OrthoDB" id="671595at2759"/>
<evidence type="ECO:0000313" key="5">
    <source>
        <dbReference type="EMBL" id="AEN25576.1"/>
    </source>
</evidence>
<reference evidence="5" key="1">
    <citation type="submission" date="2011-08" db="EMBL/GenBank/DDBJ databases">
        <authorList>
            <person name="Carlson J."/>
            <person name="Booth B."/>
            <person name="Frise E."/>
            <person name="Park S."/>
            <person name="Wan K."/>
            <person name="Yu C."/>
            <person name="Celniker S."/>
        </authorList>
    </citation>
    <scope>NUCLEOTIDE SEQUENCE</scope>
</reference>
<evidence type="ECO:0000256" key="3">
    <source>
        <dbReference type="SAM" id="SignalP"/>
    </source>
</evidence>
<evidence type="ECO:0000256" key="1">
    <source>
        <dbReference type="ARBA" id="ARBA00022690"/>
    </source>
</evidence>